<sequence length="450" mass="48882">MGIREHVQLMKQSSPQMAASPLSLRDRALQSVKESLLQNKEAIFRANEEDLCRADAQQIAPAVRKRLKFDAHKLADVCAGIDSLLSLPDPVGRVTLNRELDAGLILRRVTVPIGVIGIIFEARPDALVQISCLCIKSGNCAVLKGGKETASTNKILFDLIHQAAVSAGLPESCLLQASAHSEIDELLECDDCVDLLIPRGSNQFVRYIMEHTRIPVMGHSDGICSIYVDEHADFRKAIPILIDAKTQYTAACNAAETLLVNRKIAPTFLPLAAKALAEAGVRLRGTEEVAQILRRPVKTLCDSSLSSGLPDGTIHSEDILQDTDFHKEYLDLILAVKLVDSVEEAAAHINRYGSHHTDCIVTEDDAAGEKFMSLVDSAGVYRNCSTRFADGFRYGFGAEVGISTGKLHARGPVGLDGLVTYKYRLYGSGQIVGDYASGAKSFHFKDLPLS</sequence>
<dbReference type="CDD" id="cd07079">
    <property type="entry name" value="ALDH_F18-19_ProA-GPR"/>
    <property type="match status" value="1"/>
</dbReference>
<dbReference type="Gene3D" id="3.40.309.10">
    <property type="entry name" value="Aldehyde Dehydrogenase, Chain A, domain 2"/>
    <property type="match status" value="1"/>
</dbReference>
<comment type="subcellular location">
    <subcellularLocation>
        <location evidence="7">Cytoplasm</location>
    </subcellularLocation>
</comment>
<feature type="domain" description="Aldehyde dehydrogenase" evidence="8">
    <location>
        <begin position="11"/>
        <end position="279"/>
    </location>
</feature>
<gene>
    <name evidence="7" type="primary">proA</name>
    <name evidence="9" type="ORF">FYJ35_08600</name>
</gene>
<dbReference type="InterPro" id="IPR020593">
    <property type="entry name" value="G-glutamylP_reductase_CS"/>
</dbReference>
<evidence type="ECO:0000256" key="7">
    <source>
        <dbReference type="HAMAP-Rule" id="MF_00412"/>
    </source>
</evidence>
<name>A0A6L5X9E4_9FIRM</name>
<proteinExistence type="inferred from homology"/>
<dbReference type="InterPro" id="IPR016161">
    <property type="entry name" value="Ald_DH/histidinol_DH"/>
</dbReference>
<keyword evidence="7" id="KW-0963">Cytoplasm</keyword>
<dbReference type="Gene3D" id="3.40.605.10">
    <property type="entry name" value="Aldehyde Dehydrogenase, Chain A, domain 1"/>
    <property type="match status" value="1"/>
</dbReference>
<dbReference type="RefSeq" id="WP_154525582.1">
    <property type="nucleotide sequence ID" value="NZ_VULZ01000008.1"/>
</dbReference>
<dbReference type="GO" id="GO:0004350">
    <property type="term" value="F:glutamate-5-semialdehyde dehydrogenase activity"/>
    <property type="evidence" value="ECO:0007669"/>
    <property type="project" value="UniProtKB-UniRule"/>
</dbReference>
<evidence type="ECO:0000256" key="1">
    <source>
        <dbReference type="ARBA" id="ARBA00004985"/>
    </source>
</evidence>
<reference evidence="9 10" key="1">
    <citation type="submission" date="2019-08" db="EMBL/GenBank/DDBJ databases">
        <title>In-depth cultivation of the pig gut microbiome towards novel bacterial diversity and tailored functional studies.</title>
        <authorList>
            <person name="Wylensek D."/>
            <person name="Hitch T.C.A."/>
            <person name="Clavel T."/>
        </authorList>
    </citation>
    <scope>NUCLEOTIDE SEQUENCE [LARGE SCALE GENOMIC DNA]</scope>
    <source>
        <strain evidence="9 10">Oil+RF-744-WCA-WT-11</strain>
    </source>
</reference>
<evidence type="ECO:0000256" key="6">
    <source>
        <dbReference type="ARBA" id="ARBA00049024"/>
    </source>
</evidence>
<dbReference type="HAMAP" id="MF_00412">
    <property type="entry name" value="ProA"/>
    <property type="match status" value="1"/>
</dbReference>
<dbReference type="GO" id="GO:0055129">
    <property type="term" value="P:L-proline biosynthetic process"/>
    <property type="evidence" value="ECO:0007669"/>
    <property type="project" value="UniProtKB-UniRule"/>
</dbReference>
<keyword evidence="10" id="KW-1185">Reference proteome</keyword>
<keyword evidence="5 7" id="KW-0560">Oxidoreductase</keyword>
<dbReference type="PIRSF" id="PIRSF000151">
    <property type="entry name" value="GPR"/>
    <property type="match status" value="1"/>
</dbReference>
<evidence type="ECO:0000256" key="5">
    <source>
        <dbReference type="ARBA" id="ARBA00023002"/>
    </source>
</evidence>
<evidence type="ECO:0000256" key="3">
    <source>
        <dbReference type="ARBA" id="ARBA00022650"/>
    </source>
</evidence>
<comment type="pathway">
    <text evidence="1 7">Amino-acid biosynthesis; L-proline biosynthesis; L-glutamate 5-semialdehyde from L-glutamate: step 2/2.</text>
</comment>
<dbReference type="AlphaFoldDB" id="A0A6L5X9E4"/>
<keyword evidence="4 7" id="KW-0521">NADP</keyword>
<dbReference type="NCBIfam" id="NF001221">
    <property type="entry name" value="PRK00197.1"/>
    <property type="match status" value="1"/>
</dbReference>
<evidence type="ECO:0000313" key="10">
    <source>
        <dbReference type="Proteomes" id="UP000481852"/>
    </source>
</evidence>
<organism evidence="9 10">
    <name type="scientific">Porcincola intestinalis</name>
    <dbReference type="NCBI Taxonomy" id="2606632"/>
    <lineage>
        <taxon>Bacteria</taxon>
        <taxon>Bacillati</taxon>
        <taxon>Bacillota</taxon>
        <taxon>Clostridia</taxon>
        <taxon>Lachnospirales</taxon>
        <taxon>Lachnospiraceae</taxon>
        <taxon>Porcincola</taxon>
    </lineage>
</organism>
<comment type="caution">
    <text evidence="9">The sequence shown here is derived from an EMBL/GenBank/DDBJ whole genome shotgun (WGS) entry which is preliminary data.</text>
</comment>
<dbReference type="PANTHER" id="PTHR11063:SF8">
    <property type="entry name" value="DELTA-1-PYRROLINE-5-CARBOXYLATE SYNTHASE"/>
    <property type="match status" value="1"/>
</dbReference>
<accession>A0A6L5X9E4</accession>
<keyword evidence="2 7" id="KW-0028">Amino-acid biosynthesis</keyword>
<protein>
    <recommendedName>
        <fullName evidence="7">Gamma-glutamyl phosphate reductase</fullName>
        <shortName evidence="7">GPR</shortName>
        <ecNumber evidence="7">1.2.1.41</ecNumber>
    </recommendedName>
    <alternativeName>
        <fullName evidence="7">Glutamate-5-semialdehyde dehydrogenase</fullName>
    </alternativeName>
    <alternativeName>
        <fullName evidence="7">Glutamyl-gamma-semialdehyde dehydrogenase</fullName>
        <shortName evidence="7">GSA dehydrogenase</shortName>
    </alternativeName>
</protein>
<comment type="catalytic activity">
    <reaction evidence="6 7">
        <text>L-glutamate 5-semialdehyde + phosphate + NADP(+) = L-glutamyl 5-phosphate + NADPH + H(+)</text>
        <dbReference type="Rhea" id="RHEA:19541"/>
        <dbReference type="ChEBI" id="CHEBI:15378"/>
        <dbReference type="ChEBI" id="CHEBI:43474"/>
        <dbReference type="ChEBI" id="CHEBI:57783"/>
        <dbReference type="ChEBI" id="CHEBI:58066"/>
        <dbReference type="ChEBI" id="CHEBI:58274"/>
        <dbReference type="ChEBI" id="CHEBI:58349"/>
        <dbReference type="EC" id="1.2.1.41"/>
    </reaction>
</comment>
<dbReference type="GO" id="GO:0005737">
    <property type="term" value="C:cytoplasm"/>
    <property type="evidence" value="ECO:0007669"/>
    <property type="project" value="UniProtKB-SubCell"/>
</dbReference>
<comment type="similarity">
    <text evidence="7">Belongs to the gamma-glutamyl phosphate reductase family.</text>
</comment>
<evidence type="ECO:0000256" key="4">
    <source>
        <dbReference type="ARBA" id="ARBA00022857"/>
    </source>
</evidence>
<dbReference type="PROSITE" id="PS01223">
    <property type="entry name" value="PROA"/>
    <property type="match status" value="1"/>
</dbReference>
<dbReference type="InterPro" id="IPR015590">
    <property type="entry name" value="Aldehyde_DH_dom"/>
</dbReference>
<evidence type="ECO:0000256" key="2">
    <source>
        <dbReference type="ARBA" id="ARBA00022605"/>
    </source>
</evidence>
<comment type="function">
    <text evidence="7">Catalyzes the NADPH-dependent reduction of L-glutamate 5-phosphate into L-glutamate 5-semialdehyde and phosphate. The product spontaneously undergoes cyclization to form 1-pyrroline-5-carboxylate.</text>
</comment>
<dbReference type="PANTHER" id="PTHR11063">
    <property type="entry name" value="GLUTAMATE SEMIALDEHYDE DEHYDROGENASE"/>
    <property type="match status" value="1"/>
</dbReference>
<dbReference type="Proteomes" id="UP000481852">
    <property type="component" value="Unassembled WGS sequence"/>
</dbReference>
<dbReference type="NCBIfam" id="TIGR00407">
    <property type="entry name" value="proA"/>
    <property type="match status" value="1"/>
</dbReference>
<dbReference type="FunFam" id="3.40.309.10:FF:000006">
    <property type="entry name" value="Gamma-glutamyl phosphate reductase"/>
    <property type="match status" value="1"/>
</dbReference>
<dbReference type="Pfam" id="PF00171">
    <property type="entry name" value="Aldedh"/>
    <property type="match status" value="1"/>
</dbReference>
<dbReference type="InterPro" id="IPR016163">
    <property type="entry name" value="Ald_DH_C"/>
</dbReference>
<evidence type="ECO:0000313" key="9">
    <source>
        <dbReference type="EMBL" id="MSS15092.1"/>
    </source>
</evidence>
<keyword evidence="3 7" id="KW-0641">Proline biosynthesis</keyword>
<dbReference type="UniPathway" id="UPA00098">
    <property type="reaction ID" value="UER00360"/>
</dbReference>
<dbReference type="GO" id="GO:0050661">
    <property type="term" value="F:NADP binding"/>
    <property type="evidence" value="ECO:0007669"/>
    <property type="project" value="InterPro"/>
</dbReference>
<evidence type="ECO:0000259" key="8">
    <source>
        <dbReference type="Pfam" id="PF00171"/>
    </source>
</evidence>
<dbReference type="SUPFAM" id="SSF53720">
    <property type="entry name" value="ALDH-like"/>
    <property type="match status" value="1"/>
</dbReference>
<dbReference type="InterPro" id="IPR000965">
    <property type="entry name" value="GPR_dom"/>
</dbReference>
<dbReference type="InterPro" id="IPR012134">
    <property type="entry name" value="Glu-5-SA_DH"/>
</dbReference>
<dbReference type="EC" id="1.2.1.41" evidence="7"/>
<dbReference type="EMBL" id="VULZ01000008">
    <property type="protein sequence ID" value="MSS15092.1"/>
    <property type="molecule type" value="Genomic_DNA"/>
</dbReference>
<dbReference type="InterPro" id="IPR016162">
    <property type="entry name" value="Ald_DH_N"/>
</dbReference>